<reference evidence="3" key="1">
    <citation type="journal article" date="2017" name="Nat. Microbiol.">
        <title>Global analysis of biosynthetic gene clusters reveals vast potential of secondary metabolite production in Penicillium species.</title>
        <authorList>
            <person name="Nielsen J.C."/>
            <person name="Grijseels S."/>
            <person name="Prigent S."/>
            <person name="Ji B."/>
            <person name="Dainat J."/>
            <person name="Nielsen K.F."/>
            <person name="Frisvad J.C."/>
            <person name="Workman M."/>
            <person name="Nielsen J."/>
        </authorList>
    </citation>
    <scope>NUCLEOTIDE SEQUENCE [LARGE SCALE GENOMIC DNA]</scope>
    <source>
        <strain evidence="3">IBT 29486</strain>
    </source>
</reference>
<feature type="domain" description="Heterokaryon incompatibility" evidence="1">
    <location>
        <begin position="326"/>
        <end position="403"/>
    </location>
</feature>
<dbReference type="Pfam" id="PF06985">
    <property type="entry name" value="HET"/>
    <property type="match status" value="1"/>
</dbReference>
<evidence type="ECO:0000313" key="3">
    <source>
        <dbReference type="Proteomes" id="UP000191518"/>
    </source>
</evidence>
<dbReference type="OrthoDB" id="2426273at2759"/>
<dbReference type="Proteomes" id="UP000191518">
    <property type="component" value="Unassembled WGS sequence"/>
</dbReference>
<dbReference type="InterPro" id="IPR010730">
    <property type="entry name" value="HET"/>
</dbReference>
<dbReference type="PANTHER" id="PTHR39596">
    <property type="match status" value="1"/>
</dbReference>
<dbReference type="EMBL" id="MDYP01000032">
    <property type="protein sequence ID" value="OQE04546.1"/>
    <property type="molecule type" value="Genomic_DNA"/>
</dbReference>
<keyword evidence="3" id="KW-1185">Reference proteome</keyword>
<gene>
    <name evidence="2" type="ORF">PENVUL_c032G09495</name>
</gene>
<dbReference type="PANTHER" id="PTHR39596:SF2">
    <property type="entry name" value="HET DOMAIN PROTEIN (AFU_ORTHOLOGUE AFUA_1G17550)-RELATED"/>
    <property type="match status" value="1"/>
</dbReference>
<dbReference type="AlphaFoldDB" id="A0A1V6RSE7"/>
<dbReference type="STRING" id="29845.A0A1V6RSE7"/>
<accession>A0A1V6RSE7</accession>
<proteinExistence type="predicted"/>
<organism evidence="2 3">
    <name type="scientific">Penicillium vulpinum</name>
    <dbReference type="NCBI Taxonomy" id="29845"/>
    <lineage>
        <taxon>Eukaryota</taxon>
        <taxon>Fungi</taxon>
        <taxon>Dikarya</taxon>
        <taxon>Ascomycota</taxon>
        <taxon>Pezizomycotina</taxon>
        <taxon>Eurotiomycetes</taxon>
        <taxon>Eurotiomycetidae</taxon>
        <taxon>Eurotiales</taxon>
        <taxon>Aspergillaceae</taxon>
        <taxon>Penicillium</taxon>
    </lineage>
</organism>
<protein>
    <recommendedName>
        <fullName evidence="1">Heterokaryon incompatibility domain-containing protein</fullName>
    </recommendedName>
</protein>
<sequence>MLSRLQPPSTQAVLEPFIFSETRWLGGDHDGYPLVSFENYLKVRQYRSQQSTTSGGRNVQLDAARFQALLTFGLLEAILEEKIPEAELVYVQDECERQLDPTALPPRVLRSRNIPSHLSRWRRRIQGLGAGDEARHMAKRMQTTLRKAHGLLMLETLHPRYSLFQAAGLDERDIAQILLQIGSLAEALVSSSYVFATNIPRQGFSWTFLQARMNVVHKDMLSRGWCPFTVPMLSDTLTELGYVSVTEPVIRESSAGHGNCSEKGCVINTLDYNTYEPQHAEQNCNCQILHAKRSADYLSEGKVPVIQCQASSPIRINLGDASGMPYVAISHVWADGLGSTAEKGLPSCQVKRLSILVESLMPGGAFWIDSLCVPENRDVRKEAIRLMALTYRNAAIVLVIDSGIRSVSISAPRETKLLRVVSSGWMQRLWTLQEAVLAKKLVFEFRDGLVSLEDLVPIGEELFSGVTSYLASEIYRLKKHRETQLTLSDVARGLCWRTSSKPGDETLAISGLLNVDALELANLPATERMARFLHRVYHLPAGIIFLSGPKLTQEGFTWAPRSFMRAKESSIPFAAYDGVCTPSGLVAQYLTLNFQRATIDRQSVWAVHDVSQQRIYKITDIWLDDEAKEMGYPSTYECDHVLLPKSIAPSDTSHCVAVLELDSDDQTRVTCRFQKRLIIQSISHIEFGKETIPICLDATLTHLSMKVT</sequence>
<evidence type="ECO:0000259" key="1">
    <source>
        <dbReference type="Pfam" id="PF06985"/>
    </source>
</evidence>
<comment type="caution">
    <text evidence="2">The sequence shown here is derived from an EMBL/GenBank/DDBJ whole genome shotgun (WGS) entry which is preliminary data.</text>
</comment>
<name>A0A1V6RSE7_9EURO</name>
<evidence type="ECO:0000313" key="2">
    <source>
        <dbReference type="EMBL" id="OQE04546.1"/>
    </source>
</evidence>